<feature type="transmembrane region" description="Helical" evidence="8">
    <location>
        <begin position="403"/>
        <end position="423"/>
    </location>
</feature>
<dbReference type="SUPFAM" id="SSF51445">
    <property type="entry name" value="(Trans)glycosidases"/>
    <property type="match status" value="1"/>
</dbReference>
<gene>
    <name evidence="11" type="ORF">BCR33DRAFT_853391</name>
</gene>
<keyword evidence="5 7" id="KW-0378">Hydrolase</keyword>
<dbReference type="InterPro" id="IPR013780">
    <property type="entry name" value="Glyco_hydro_b"/>
</dbReference>
<dbReference type="Proteomes" id="UP000193642">
    <property type="component" value="Unassembled WGS sequence"/>
</dbReference>
<protein>
    <recommendedName>
        <fullName evidence="3 7">Alpha-galactosidase</fullName>
        <ecNumber evidence="3 7">3.2.1.22</ecNumber>
    </recommendedName>
    <alternativeName>
        <fullName evidence="7">Melibiase</fullName>
    </alternativeName>
</protein>
<dbReference type="STRING" id="329046.A0A1Y2BXY6"/>
<evidence type="ECO:0000256" key="3">
    <source>
        <dbReference type="ARBA" id="ARBA00012755"/>
    </source>
</evidence>
<organism evidence="11 12">
    <name type="scientific">Rhizoclosmatium globosum</name>
    <dbReference type="NCBI Taxonomy" id="329046"/>
    <lineage>
        <taxon>Eukaryota</taxon>
        <taxon>Fungi</taxon>
        <taxon>Fungi incertae sedis</taxon>
        <taxon>Chytridiomycota</taxon>
        <taxon>Chytridiomycota incertae sedis</taxon>
        <taxon>Chytridiomycetes</taxon>
        <taxon>Chytridiales</taxon>
        <taxon>Chytriomycetaceae</taxon>
        <taxon>Rhizoclosmatium</taxon>
    </lineage>
</organism>
<comment type="similarity">
    <text evidence="2 7">Belongs to the glycosyl hydrolase 27 family.</text>
</comment>
<proteinExistence type="inferred from homology"/>
<keyword evidence="8" id="KW-1133">Transmembrane helix</keyword>
<dbReference type="CDD" id="cd14792">
    <property type="entry name" value="GH27"/>
    <property type="match status" value="1"/>
</dbReference>
<keyword evidence="12" id="KW-1185">Reference proteome</keyword>
<dbReference type="PANTHER" id="PTHR11452">
    <property type="entry name" value="ALPHA-GALACTOSIDASE/ALPHA-N-ACETYLGALACTOSAMINIDASE"/>
    <property type="match status" value="1"/>
</dbReference>
<keyword evidence="7" id="KW-1015">Disulfide bond</keyword>
<evidence type="ECO:0000256" key="7">
    <source>
        <dbReference type="RuleBase" id="RU361168"/>
    </source>
</evidence>
<evidence type="ECO:0000259" key="10">
    <source>
        <dbReference type="Pfam" id="PF17801"/>
    </source>
</evidence>
<evidence type="ECO:0000313" key="12">
    <source>
        <dbReference type="Proteomes" id="UP000193642"/>
    </source>
</evidence>
<dbReference type="InterPro" id="IPR002241">
    <property type="entry name" value="Glyco_hydro_27"/>
</dbReference>
<dbReference type="InterPro" id="IPR041233">
    <property type="entry name" value="Melibiase_C"/>
</dbReference>
<sequence length="434" mass="47276">MLGLIVVLATPIVALRNGVGLTPAMGWSAKNLGCSVTEQIVREVADSLVSSGLADLGYVYLDIGGCWQAKRDTKGFILEDTTLFPSGITVLAEYLNSKGLKLGLTSSASTQTCNGKLGGLYYENQDAQSYAKWNVDFVKYNNCNVEGVSDKSDSLQRYGALRDALNATNKRINYAISSNGENGIWEFGADLGNSWRTTDGIRDSWESVVEIMSQNVNLAKYAAPGGFNDMDMLQVGNGGMTDEEYRAHFSIWAALKSPLFLSHDITKLTRTTMDIIGNEEVTAINQDPLGKSAYLRAVLQNIFVWVGELANGERLLMVVNNNDKPVSLDIGIGILGSNIPITAVVQIRDLWQKKDLGLFAGTIRLTSIPPHGSRMLRVTKRKGDFPPLSTSSLDNDLLNLSDAGLSFIPLAVVLTFAIGMSWVRSRRQGYVQLT</sequence>
<dbReference type="Gene3D" id="2.60.40.1180">
    <property type="entry name" value="Golgi alpha-mannosidase II"/>
    <property type="match status" value="1"/>
</dbReference>
<feature type="domain" description="Alpha galactosidase C-terminal" evidence="10">
    <location>
        <begin position="304"/>
        <end position="378"/>
    </location>
</feature>
<dbReference type="AlphaFoldDB" id="A0A1Y2BXY6"/>
<keyword evidence="6 7" id="KW-0326">Glycosidase</keyword>
<evidence type="ECO:0000256" key="6">
    <source>
        <dbReference type="ARBA" id="ARBA00023295"/>
    </source>
</evidence>
<dbReference type="Pfam" id="PF17801">
    <property type="entry name" value="Melibiase_C"/>
    <property type="match status" value="1"/>
</dbReference>
<dbReference type="GO" id="GO:0005975">
    <property type="term" value="P:carbohydrate metabolic process"/>
    <property type="evidence" value="ECO:0007669"/>
    <property type="project" value="InterPro"/>
</dbReference>
<dbReference type="PRINTS" id="PR00740">
    <property type="entry name" value="GLHYDRLASE27"/>
</dbReference>
<name>A0A1Y2BXY6_9FUNG</name>
<dbReference type="SUPFAM" id="SSF51011">
    <property type="entry name" value="Glycosyl hydrolase domain"/>
    <property type="match status" value="1"/>
</dbReference>
<evidence type="ECO:0000256" key="4">
    <source>
        <dbReference type="ARBA" id="ARBA00022729"/>
    </source>
</evidence>
<accession>A0A1Y2BXY6</accession>
<evidence type="ECO:0000256" key="5">
    <source>
        <dbReference type="ARBA" id="ARBA00022801"/>
    </source>
</evidence>
<dbReference type="PANTHER" id="PTHR11452:SF75">
    <property type="entry name" value="ALPHA-GALACTOSIDASE MEL1"/>
    <property type="match status" value="1"/>
</dbReference>
<dbReference type="InterPro" id="IPR017853">
    <property type="entry name" value="GH"/>
</dbReference>
<keyword evidence="4 9" id="KW-0732">Signal</keyword>
<feature type="chain" id="PRO_5012237488" description="Alpha-galactosidase" evidence="9">
    <location>
        <begin position="17"/>
        <end position="434"/>
    </location>
</feature>
<dbReference type="Pfam" id="PF16499">
    <property type="entry name" value="Melibiase_2"/>
    <property type="match status" value="1"/>
</dbReference>
<dbReference type="EMBL" id="MCGO01000039">
    <property type="protein sequence ID" value="ORY39623.1"/>
    <property type="molecule type" value="Genomic_DNA"/>
</dbReference>
<dbReference type="EC" id="3.2.1.22" evidence="3 7"/>
<feature type="signal peptide" evidence="9">
    <location>
        <begin position="1"/>
        <end position="16"/>
    </location>
</feature>
<dbReference type="GO" id="GO:0004557">
    <property type="term" value="F:alpha-galactosidase activity"/>
    <property type="evidence" value="ECO:0007669"/>
    <property type="project" value="UniProtKB-EC"/>
</dbReference>
<dbReference type="InterPro" id="IPR013785">
    <property type="entry name" value="Aldolase_TIM"/>
</dbReference>
<comment type="catalytic activity">
    <reaction evidence="1 7">
        <text>Hydrolysis of terminal, non-reducing alpha-D-galactose residues in alpha-D-galactosides, including galactose oligosaccharides, galactomannans and galactolipids.</text>
        <dbReference type="EC" id="3.2.1.22"/>
    </reaction>
</comment>
<comment type="caution">
    <text evidence="11">The sequence shown here is derived from an EMBL/GenBank/DDBJ whole genome shotgun (WGS) entry which is preliminary data.</text>
</comment>
<evidence type="ECO:0000256" key="9">
    <source>
        <dbReference type="SAM" id="SignalP"/>
    </source>
</evidence>
<evidence type="ECO:0000256" key="2">
    <source>
        <dbReference type="ARBA" id="ARBA00009743"/>
    </source>
</evidence>
<dbReference type="Gene3D" id="3.20.20.70">
    <property type="entry name" value="Aldolase class I"/>
    <property type="match status" value="1"/>
</dbReference>
<reference evidence="11 12" key="1">
    <citation type="submission" date="2016-07" db="EMBL/GenBank/DDBJ databases">
        <title>Pervasive Adenine N6-methylation of Active Genes in Fungi.</title>
        <authorList>
            <consortium name="DOE Joint Genome Institute"/>
            <person name="Mondo S.J."/>
            <person name="Dannebaum R.O."/>
            <person name="Kuo R.C."/>
            <person name="Labutti K."/>
            <person name="Haridas S."/>
            <person name="Kuo A."/>
            <person name="Salamov A."/>
            <person name="Ahrendt S.R."/>
            <person name="Lipzen A."/>
            <person name="Sullivan W."/>
            <person name="Andreopoulos W.B."/>
            <person name="Clum A."/>
            <person name="Lindquist E."/>
            <person name="Daum C."/>
            <person name="Ramamoorthy G.K."/>
            <person name="Gryganskyi A."/>
            <person name="Culley D."/>
            <person name="Magnuson J.K."/>
            <person name="James T.Y."/>
            <person name="O'Malley M.A."/>
            <person name="Stajich J.E."/>
            <person name="Spatafora J.W."/>
            <person name="Visel A."/>
            <person name="Grigoriev I.V."/>
        </authorList>
    </citation>
    <scope>NUCLEOTIDE SEQUENCE [LARGE SCALE GENOMIC DNA]</scope>
    <source>
        <strain evidence="11 12">JEL800</strain>
    </source>
</reference>
<evidence type="ECO:0000313" key="11">
    <source>
        <dbReference type="EMBL" id="ORY39623.1"/>
    </source>
</evidence>
<evidence type="ECO:0000256" key="8">
    <source>
        <dbReference type="SAM" id="Phobius"/>
    </source>
</evidence>
<dbReference type="OrthoDB" id="5795902at2759"/>
<keyword evidence="8" id="KW-0812">Transmembrane</keyword>
<evidence type="ECO:0000256" key="1">
    <source>
        <dbReference type="ARBA" id="ARBA00001255"/>
    </source>
</evidence>
<keyword evidence="8" id="KW-0472">Membrane</keyword>